<dbReference type="EMBL" id="LQYE01000028">
    <property type="protein sequence ID" value="OAT67842.1"/>
    <property type="molecule type" value="Genomic_DNA"/>
</dbReference>
<sequence>MVHPAYGQLRPVTETASVLLANNPGMMTLEGTNTWVLRAPGSDEIVIVDPGPGVAAGDPDVHVEELAKIGKVALVLVSHRHFDHTGGVDRLVELTGAPVRAADPAWLRGDSVALSDRERIDVAGLSISVLATPGHSDDSVSFVLDDAVLTADTILGRGTTVIAQDGGGLGDYLDSLKRLQGLGKRVVLPGHGPELSDLSAASAEYLAHREQRLDQVRTALAALGEDASARQVVEFVYTDVDPSLWGAAEWSVQAQLDYLRQVSS</sequence>
<proteinExistence type="predicted"/>
<accession>A0A179V9L6</accession>
<dbReference type="Gene3D" id="1.10.10.10">
    <property type="entry name" value="Winged helix-like DNA-binding domain superfamily/Winged helix DNA-binding domain"/>
    <property type="match status" value="1"/>
</dbReference>
<evidence type="ECO:0000313" key="3">
    <source>
        <dbReference type="Proteomes" id="UP000186919"/>
    </source>
</evidence>
<dbReference type="InterPro" id="IPR036388">
    <property type="entry name" value="WH-like_DNA-bd_sf"/>
</dbReference>
<evidence type="ECO:0000259" key="1">
    <source>
        <dbReference type="SMART" id="SM00849"/>
    </source>
</evidence>
<dbReference type="GO" id="GO:0016787">
    <property type="term" value="F:hydrolase activity"/>
    <property type="evidence" value="ECO:0007669"/>
    <property type="project" value="UniProtKB-KW"/>
</dbReference>
<dbReference type="Gene3D" id="3.60.15.10">
    <property type="entry name" value="Ribonuclease Z/Hydroxyacylglutathione hydrolase-like"/>
    <property type="match status" value="1"/>
</dbReference>
<dbReference type="Proteomes" id="UP000186919">
    <property type="component" value="Unassembled WGS sequence"/>
</dbReference>
<dbReference type="CDD" id="cd16278">
    <property type="entry name" value="metallo-hydrolase-like_MBL-fold"/>
    <property type="match status" value="1"/>
</dbReference>
<dbReference type="Pfam" id="PF00753">
    <property type="entry name" value="Lactamase_B"/>
    <property type="match status" value="1"/>
</dbReference>
<dbReference type="SMART" id="SM00849">
    <property type="entry name" value="Lactamase_B"/>
    <property type="match status" value="1"/>
</dbReference>
<feature type="domain" description="Metallo-beta-lactamase" evidence="1">
    <location>
        <begin position="31"/>
        <end position="191"/>
    </location>
</feature>
<organism evidence="2 3">
    <name type="scientific">Mycobacteroides immunogenum</name>
    <dbReference type="NCBI Taxonomy" id="83262"/>
    <lineage>
        <taxon>Bacteria</taxon>
        <taxon>Bacillati</taxon>
        <taxon>Actinomycetota</taxon>
        <taxon>Actinomycetes</taxon>
        <taxon>Mycobacteriales</taxon>
        <taxon>Mycobacteriaceae</taxon>
        <taxon>Mycobacteroides</taxon>
    </lineage>
</organism>
<reference evidence="2 3" key="1">
    <citation type="submission" date="2016-01" db="EMBL/GenBank/DDBJ databases">
        <title>Mycobacterium immunogenum strain CD11_6 genome sequencing and assembly.</title>
        <authorList>
            <person name="Kaur G."/>
            <person name="Nair G.R."/>
            <person name="Mayilraj S."/>
        </authorList>
    </citation>
    <scope>NUCLEOTIDE SEQUENCE [LARGE SCALE GENOMIC DNA]</scope>
    <source>
        <strain evidence="2 3">CD11-6</strain>
    </source>
</reference>
<keyword evidence="2" id="KW-0378">Hydrolase</keyword>
<dbReference type="AlphaFoldDB" id="A0A179V9L6"/>
<name>A0A179V9L6_9MYCO</name>
<dbReference type="InterPro" id="IPR001279">
    <property type="entry name" value="Metallo-B-lactamas"/>
</dbReference>
<protein>
    <submittedName>
        <fullName evidence="2">MBL fold metallo-hydrolase</fullName>
    </submittedName>
</protein>
<dbReference type="PANTHER" id="PTHR23131">
    <property type="entry name" value="ENDORIBONUCLEASE LACTB2"/>
    <property type="match status" value="1"/>
</dbReference>
<dbReference type="PANTHER" id="PTHR23131:SF0">
    <property type="entry name" value="ENDORIBONUCLEASE LACTB2"/>
    <property type="match status" value="1"/>
</dbReference>
<dbReference type="InterPro" id="IPR041516">
    <property type="entry name" value="LACTB2_WH"/>
</dbReference>
<dbReference type="Pfam" id="PF17778">
    <property type="entry name" value="WHD_BLACT"/>
    <property type="match status" value="1"/>
</dbReference>
<gene>
    <name evidence="2" type="ORF">AWB85_12020</name>
</gene>
<dbReference type="InterPro" id="IPR036866">
    <property type="entry name" value="RibonucZ/Hydroxyglut_hydro"/>
</dbReference>
<comment type="caution">
    <text evidence="2">The sequence shown here is derived from an EMBL/GenBank/DDBJ whole genome shotgun (WGS) entry which is preliminary data.</text>
</comment>
<evidence type="ECO:0000313" key="2">
    <source>
        <dbReference type="EMBL" id="OAT67842.1"/>
    </source>
</evidence>
<dbReference type="SUPFAM" id="SSF56281">
    <property type="entry name" value="Metallo-hydrolase/oxidoreductase"/>
    <property type="match status" value="1"/>
</dbReference>
<dbReference type="InterPro" id="IPR050662">
    <property type="entry name" value="Sec-metab_biosynth-thioest"/>
</dbReference>